<protein>
    <submittedName>
        <fullName evidence="2 4">Uncharacterized protein</fullName>
    </submittedName>
</protein>
<keyword evidence="3" id="KW-1185">Reference proteome</keyword>
<name>A0A0N4YCC0_NIPBR</name>
<accession>A0A0N4YCC0</accession>
<feature type="compositionally biased region" description="Polar residues" evidence="1">
    <location>
        <begin position="30"/>
        <end position="56"/>
    </location>
</feature>
<dbReference type="AlphaFoldDB" id="A0A0N4YCC0"/>
<reference evidence="4" key="1">
    <citation type="submission" date="2017-02" db="UniProtKB">
        <authorList>
            <consortium name="WormBaseParasite"/>
        </authorList>
    </citation>
    <scope>IDENTIFICATION</scope>
</reference>
<dbReference type="WBParaSite" id="NBR_0001418101-mRNA-1">
    <property type="protein sequence ID" value="NBR_0001418101-mRNA-1"/>
    <property type="gene ID" value="NBR_0001418101"/>
</dbReference>
<proteinExistence type="predicted"/>
<feature type="compositionally biased region" description="Low complexity" evidence="1">
    <location>
        <begin position="82"/>
        <end position="92"/>
    </location>
</feature>
<evidence type="ECO:0000313" key="4">
    <source>
        <dbReference type="WBParaSite" id="NBR_0001418101-mRNA-1"/>
    </source>
</evidence>
<dbReference type="Proteomes" id="UP000271162">
    <property type="component" value="Unassembled WGS sequence"/>
</dbReference>
<organism evidence="4">
    <name type="scientific">Nippostrongylus brasiliensis</name>
    <name type="common">Rat hookworm</name>
    <dbReference type="NCBI Taxonomy" id="27835"/>
    <lineage>
        <taxon>Eukaryota</taxon>
        <taxon>Metazoa</taxon>
        <taxon>Ecdysozoa</taxon>
        <taxon>Nematoda</taxon>
        <taxon>Chromadorea</taxon>
        <taxon>Rhabditida</taxon>
        <taxon>Rhabditina</taxon>
        <taxon>Rhabditomorpha</taxon>
        <taxon>Strongyloidea</taxon>
        <taxon>Heligmosomidae</taxon>
        <taxon>Nippostrongylus</taxon>
    </lineage>
</organism>
<evidence type="ECO:0000313" key="2">
    <source>
        <dbReference type="EMBL" id="VDL77771.1"/>
    </source>
</evidence>
<dbReference type="EMBL" id="UYSL01021267">
    <property type="protein sequence ID" value="VDL77771.1"/>
    <property type="molecule type" value="Genomic_DNA"/>
</dbReference>
<feature type="compositionally biased region" description="Basic and acidic residues" evidence="1">
    <location>
        <begin position="1"/>
        <end position="14"/>
    </location>
</feature>
<reference evidence="2 3" key="2">
    <citation type="submission" date="2018-11" db="EMBL/GenBank/DDBJ databases">
        <authorList>
            <consortium name="Pathogen Informatics"/>
        </authorList>
    </citation>
    <scope>NUCLEOTIDE SEQUENCE [LARGE SCALE GENOMIC DNA]</scope>
</reference>
<feature type="region of interest" description="Disordered" evidence="1">
    <location>
        <begin position="1"/>
        <end position="98"/>
    </location>
</feature>
<gene>
    <name evidence="2" type="ORF">NBR_LOCUS14182</name>
</gene>
<evidence type="ECO:0000256" key="1">
    <source>
        <dbReference type="SAM" id="MobiDB-lite"/>
    </source>
</evidence>
<evidence type="ECO:0000313" key="3">
    <source>
        <dbReference type="Proteomes" id="UP000271162"/>
    </source>
</evidence>
<sequence>MSEKRREQEVRDEPEYVPEPPSPERKSATETHTPVRTATIETQTLPIKVTIATQTPEGVLAPRMSRRRLFHEDDEESEDGQSNTSTSASSSNCPQGVFLVRNTKALRETTAPNAGKNSQ</sequence>